<comment type="caution">
    <text evidence="5">The sequence shown here is derived from an EMBL/GenBank/DDBJ whole genome shotgun (WGS) entry which is preliminary data.</text>
</comment>
<dbReference type="GO" id="GO:0006412">
    <property type="term" value="P:translation"/>
    <property type="evidence" value="ECO:0007669"/>
    <property type="project" value="InterPro"/>
</dbReference>
<keyword evidence="3 4" id="KW-0687">Ribonucleoprotein</keyword>
<evidence type="ECO:0000256" key="2">
    <source>
        <dbReference type="ARBA" id="ARBA00022980"/>
    </source>
</evidence>
<evidence type="ECO:0000256" key="3">
    <source>
        <dbReference type="ARBA" id="ARBA00023274"/>
    </source>
</evidence>
<keyword evidence="2 4" id="KW-0689">Ribosomal protein</keyword>
<accession>A0A9W8A1P1</accession>
<dbReference type="PANTHER" id="PTHR12538:SF0">
    <property type="entry name" value="40S RIBOSOMAL PROTEIN S26"/>
    <property type="match status" value="1"/>
</dbReference>
<evidence type="ECO:0000256" key="4">
    <source>
        <dbReference type="RuleBase" id="RU363128"/>
    </source>
</evidence>
<evidence type="ECO:0000313" key="6">
    <source>
        <dbReference type="Proteomes" id="UP001150538"/>
    </source>
</evidence>
<dbReference type="InterPro" id="IPR047864">
    <property type="entry name" value="Ribosomal_eS26_CS"/>
</dbReference>
<dbReference type="GO" id="GO:0022627">
    <property type="term" value="C:cytosolic small ribosomal subunit"/>
    <property type="evidence" value="ECO:0007669"/>
    <property type="project" value="TreeGrafter"/>
</dbReference>
<organism evidence="5 6">
    <name type="scientific">Mycoemilia scoparia</name>
    <dbReference type="NCBI Taxonomy" id="417184"/>
    <lineage>
        <taxon>Eukaryota</taxon>
        <taxon>Fungi</taxon>
        <taxon>Fungi incertae sedis</taxon>
        <taxon>Zoopagomycota</taxon>
        <taxon>Kickxellomycotina</taxon>
        <taxon>Kickxellomycetes</taxon>
        <taxon>Kickxellales</taxon>
        <taxon>Kickxellaceae</taxon>
        <taxon>Mycoemilia</taxon>
    </lineage>
</organism>
<gene>
    <name evidence="5" type="primary">RPS26A</name>
    <name evidence="5" type="ORF">H4219_001205</name>
</gene>
<dbReference type="OrthoDB" id="10262653at2759"/>
<name>A0A9W8A1P1_9FUNG</name>
<dbReference type="PROSITE" id="PS00733">
    <property type="entry name" value="RIBOSOMAL_S26E"/>
    <property type="match status" value="1"/>
</dbReference>
<dbReference type="InterPro" id="IPR038551">
    <property type="entry name" value="Ribosomal_eS26_sf"/>
</dbReference>
<proteinExistence type="inferred from homology"/>
<dbReference type="FunFam" id="3.30.1740.20:FF:000001">
    <property type="entry name" value="40S ribosomal protein S26"/>
    <property type="match status" value="1"/>
</dbReference>
<dbReference type="Proteomes" id="UP001150538">
    <property type="component" value="Unassembled WGS sequence"/>
</dbReference>
<dbReference type="PANTHER" id="PTHR12538">
    <property type="entry name" value="40S RIBOSOMAL PROTEIN S26"/>
    <property type="match status" value="1"/>
</dbReference>
<dbReference type="GO" id="GO:0003735">
    <property type="term" value="F:structural constituent of ribosome"/>
    <property type="evidence" value="ECO:0007669"/>
    <property type="project" value="InterPro"/>
</dbReference>
<dbReference type="Gene3D" id="3.30.1740.20">
    <property type="entry name" value="Ribosomal protein S26e"/>
    <property type="match status" value="1"/>
</dbReference>
<dbReference type="EMBL" id="JANBPU010000011">
    <property type="protein sequence ID" value="KAJ1920647.1"/>
    <property type="molecule type" value="Genomic_DNA"/>
</dbReference>
<dbReference type="InterPro" id="IPR000892">
    <property type="entry name" value="Ribosomal_eS26"/>
</dbReference>
<protein>
    <recommendedName>
        <fullName evidence="4">40S ribosomal protein S26</fullName>
    </recommendedName>
</protein>
<keyword evidence="6" id="KW-1185">Reference proteome</keyword>
<sequence>MTTKRRNHGRNKKGRGHVKPIRCDNCSRCCPKDKAIKRFSVRNMIEAAAQRDMAEASVYEGKYHISGISYAIPKLYVKTQYCVACAIHGHIVRVRSTEGRRNRKPPPRVIFNKDGKKINTAVQPKPTAY</sequence>
<reference evidence="5" key="1">
    <citation type="submission" date="2022-07" db="EMBL/GenBank/DDBJ databases">
        <title>Phylogenomic reconstructions and comparative analyses of Kickxellomycotina fungi.</title>
        <authorList>
            <person name="Reynolds N.K."/>
            <person name="Stajich J.E."/>
            <person name="Barry K."/>
            <person name="Grigoriev I.V."/>
            <person name="Crous P."/>
            <person name="Smith M.E."/>
        </authorList>
    </citation>
    <scope>NUCLEOTIDE SEQUENCE</scope>
    <source>
        <strain evidence="5">NBRC 100468</strain>
    </source>
</reference>
<evidence type="ECO:0000313" key="5">
    <source>
        <dbReference type="EMBL" id="KAJ1920647.1"/>
    </source>
</evidence>
<evidence type="ECO:0000256" key="1">
    <source>
        <dbReference type="ARBA" id="ARBA00008596"/>
    </source>
</evidence>
<dbReference type="Pfam" id="PF01283">
    <property type="entry name" value="Ribosomal_S26e"/>
    <property type="match status" value="1"/>
</dbReference>
<comment type="similarity">
    <text evidence="1 4">Belongs to the eukaryotic ribosomal protein eS26 family.</text>
</comment>
<dbReference type="GO" id="GO:0003729">
    <property type="term" value="F:mRNA binding"/>
    <property type="evidence" value="ECO:0007669"/>
    <property type="project" value="TreeGrafter"/>
</dbReference>
<dbReference type="AlphaFoldDB" id="A0A9W8A1P1"/>